<dbReference type="RefSeq" id="WP_134059027.1">
    <property type="nucleotide sequence ID" value="NZ_SOEF01000012.1"/>
</dbReference>
<name>A0A4R8GJ65_9FIRM</name>
<proteinExistence type="predicted"/>
<dbReference type="AlphaFoldDB" id="A0A4R8GJ65"/>
<accession>A0A4R8GJ65</accession>
<sequence length="152" mass="18129">MTKFNKYREIEYKGQLVDFYVNELREYDDVTMLLEDLVEVLGYVNENEIIEKLLNEKYLLDYVYQGELNGKTKLFIGRYAIDNLAFNDSLNPGFEDLGDLAINVYRSLKIYDLLKNEYDQIIENLSDSPVYKKHLYTNENRDGKYERLLYTD</sequence>
<evidence type="ECO:0000313" key="1">
    <source>
        <dbReference type="EMBL" id="TDX44408.1"/>
    </source>
</evidence>
<gene>
    <name evidence="1" type="ORF">C7954_1123</name>
</gene>
<protein>
    <submittedName>
        <fullName evidence="1">Uncharacterized protein</fullName>
    </submittedName>
</protein>
<dbReference type="EMBL" id="SOEF01000012">
    <property type="protein sequence ID" value="TDX44408.1"/>
    <property type="molecule type" value="Genomic_DNA"/>
</dbReference>
<comment type="caution">
    <text evidence="1">The sequence shown here is derived from an EMBL/GenBank/DDBJ whole genome shotgun (WGS) entry which is preliminary data.</text>
</comment>
<dbReference type="GeneID" id="57012525"/>
<evidence type="ECO:0000313" key="2">
    <source>
        <dbReference type="Proteomes" id="UP000295472"/>
    </source>
</evidence>
<dbReference type="Proteomes" id="UP000295472">
    <property type="component" value="Unassembled WGS sequence"/>
</dbReference>
<reference evidence="1 2" key="1">
    <citation type="submission" date="2019-03" db="EMBL/GenBank/DDBJ databases">
        <title>Subsurface microbial communities from deep shales in Ohio and West Virginia, USA.</title>
        <authorList>
            <person name="Wrighton K."/>
        </authorList>
    </citation>
    <scope>NUCLEOTIDE SEQUENCE [LARGE SCALE GENOMIC DNA]</scope>
    <source>
        <strain evidence="1 2">DSMZ 11287</strain>
    </source>
</reference>
<organism evidence="1 2">
    <name type="scientific">Halanaerobium congolense</name>
    <dbReference type="NCBI Taxonomy" id="54121"/>
    <lineage>
        <taxon>Bacteria</taxon>
        <taxon>Bacillati</taxon>
        <taxon>Bacillota</taxon>
        <taxon>Clostridia</taxon>
        <taxon>Halanaerobiales</taxon>
        <taxon>Halanaerobiaceae</taxon>
        <taxon>Halanaerobium</taxon>
    </lineage>
</organism>